<name>A0A8S4AW33_9TELE</name>
<gene>
    <name evidence="1" type="ORF">MMEN_LOCUS9891</name>
</gene>
<dbReference type="AlphaFoldDB" id="A0A8S4AW33"/>
<keyword evidence="2" id="KW-1185">Reference proteome</keyword>
<protein>
    <submittedName>
        <fullName evidence="1">(Atlantic silverside) hypothetical protein</fullName>
    </submittedName>
</protein>
<proteinExistence type="predicted"/>
<evidence type="ECO:0000313" key="1">
    <source>
        <dbReference type="EMBL" id="CAG5910952.1"/>
    </source>
</evidence>
<dbReference type="EMBL" id="CAJRST010010001">
    <property type="protein sequence ID" value="CAG5910952.1"/>
    <property type="molecule type" value="Genomic_DNA"/>
</dbReference>
<reference evidence="1" key="1">
    <citation type="submission" date="2021-05" db="EMBL/GenBank/DDBJ databases">
        <authorList>
            <person name="Tigano A."/>
        </authorList>
    </citation>
    <scope>NUCLEOTIDE SEQUENCE</scope>
</reference>
<evidence type="ECO:0000313" key="2">
    <source>
        <dbReference type="Proteomes" id="UP000677803"/>
    </source>
</evidence>
<organism evidence="1 2">
    <name type="scientific">Menidia menidia</name>
    <name type="common">Atlantic silverside</name>
    <dbReference type="NCBI Taxonomy" id="238744"/>
    <lineage>
        <taxon>Eukaryota</taxon>
        <taxon>Metazoa</taxon>
        <taxon>Chordata</taxon>
        <taxon>Craniata</taxon>
        <taxon>Vertebrata</taxon>
        <taxon>Euteleostomi</taxon>
        <taxon>Actinopterygii</taxon>
        <taxon>Neopterygii</taxon>
        <taxon>Teleostei</taxon>
        <taxon>Neoteleostei</taxon>
        <taxon>Acanthomorphata</taxon>
        <taxon>Ovalentaria</taxon>
        <taxon>Atherinomorphae</taxon>
        <taxon>Atheriniformes</taxon>
        <taxon>Atherinopsidae</taxon>
        <taxon>Menidiinae</taxon>
        <taxon>Menidia</taxon>
    </lineage>
</organism>
<feature type="non-terminal residue" evidence="1">
    <location>
        <position position="212"/>
    </location>
</feature>
<accession>A0A8S4AW33</accession>
<sequence>DMVRREIISRLIIKLESALSRTPLDLDFLQFACRQELYLWEALSRHVNVPPDIVQALREFLQLVMDRIENAEVTNNTVETVAGEMGRPRYNLEKQKLVELLEINLSVDCIAKLLCVLAITVNRRIQEYNIVLFGAVDGYSRKDIEEPDIDWDVAADNGEDVDGVIAVPEFQCSLNEQQLLELQVLIEENGDADIRDIYLLCREYVLQALSGV</sequence>
<dbReference type="Proteomes" id="UP000677803">
    <property type="component" value="Unassembled WGS sequence"/>
</dbReference>
<dbReference type="OrthoDB" id="2686689at2759"/>
<comment type="caution">
    <text evidence="1">The sequence shown here is derived from an EMBL/GenBank/DDBJ whole genome shotgun (WGS) entry which is preliminary data.</text>
</comment>